<accession>A0A6J7WKP8</accession>
<dbReference type="EMBL" id="LR798261">
    <property type="protein sequence ID" value="CAB5218356.1"/>
    <property type="molecule type" value="Genomic_DNA"/>
</dbReference>
<reference evidence="1" key="1">
    <citation type="submission" date="2020-05" db="EMBL/GenBank/DDBJ databases">
        <authorList>
            <person name="Chiriac C."/>
            <person name="Salcher M."/>
            <person name="Ghai R."/>
            <person name="Kavagutti S V."/>
        </authorList>
    </citation>
    <scope>NUCLEOTIDE SEQUENCE</scope>
</reference>
<gene>
    <name evidence="1" type="ORF">UFOVP218_6</name>
</gene>
<evidence type="ECO:0000313" key="1">
    <source>
        <dbReference type="EMBL" id="CAB5218356.1"/>
    </source>
</evidence>
<sequence length="282" mass="28503">MTTRAAKLAHTVSVGGTFEDGVIQASEVAGISTVAYTGSYTDLLNKPSLSTVATTGSYTDLSNKPTIPSITGLATTASLATVATTGSYTDLLNKPTIPSLTGYATTASLSTVATTGSYTDLSNKPTIPSLTGYATQTYVTTAITNLINGAPATLDTLKEISDQLAADESAVAAITTTLAGKANTSSLATVATTGSYTDLLNKPSLGDTLPTQTGNSGKYLQTNGSTVSWQAAATLSAVNNNTSSITTNYSISTGTNAQSVGPITQSAGTTLTIAAGQRWLII</sequence>
<organism evidence="1">
    <name type="scientific">uncultured Caudovirales phage</name>
    <dbReference type="NCBI Taxonomy" id="2100421"/>
    <lineage>
        <taxon>Viruses</taxon>
        <taxon>Duplodnaviria</taxon>
        <taxon>Heunggongvirae</taxon>
        <taxon>Uroviricota</taxon>
        <taxon>Caudoviricetes</taxon>
        <taxon>Peduoviridae</taxon>
        <taxon>Maltschvirus</taxon>
        <taxon>Maltschvirus maltsch</taxon>
    </lineage>
</organism>
<protein>
    <submittedName>
        <fullName evidence="1">Uncharacterized protein</fullName>
    </submittedName>
</protein>
<name>A0A6J7WKP8_9CAUD</name>
<proteinExistence type="predicted"/>